<evidence type="ECO:0000256" key="1">
    <source>
        <dbReference type="SAM" id="Coils"/>
    </source>
</evidence>
<dbReference type="Pfam" id="PF11180">
    <property type="entry name" value="DUF2968"/>
    <property type="match status" value="1"/>
</dbReference>
<dbReference type="EMBL" id="JAQQDR010000004">
    <property type="protein sequence ID" value="MFM0239181.1"/>
    <property type="molecule type" value="Genomic_DNA"/>
</dbReference>
<feature type="compositionally biased region" description="Low complexity" evidence="2">
    <location>
        <begin position="31"/>
        <end position="44"/>
    </location>
</feature>
<evidence type="ECO:0000256" key="2">
    <source>
        <dbReference type="SAM" id="MobiDB-lite"/>
    </source>
</evidence>
<evidence type="ECO:0000313" key="4">
    <source>
        <dbReference type="Proteomes" id="UP001629274"/>
    </source>
</evidence>
<gene>
    <name evidence="3" type="ORF">PQR03_13655</name>
</gene>
<evidence type="ECO:0000313" key="3">
    <source>
        <dbReference type="EMBL" id="MFM0239181.1"/>
    </source>
</evidence>
<dbReference type="RefSeq" id="WP_408259589.1">
    <property type="nucleotide sequence ID" value="NZ_JAQQCK010000002.1"/>
</dbReference>
<reference evidence="3 4" key="1">
    <citation type="journal article" date="2024" name="Chem. Sci.">
        <title>Discovery of megapolipeptins by genome mining of a Burkholderiales bacteria collection.</title>
        <authorList>
            <person name="Paulo B.S."/>
            <person name="Recchia M.J.J."/>
            <person name="Lee S."/>
            <person name="Fergusson C.H."/>
            <person name="Romanowski S.B."/>
            <person name="Hernandez A."/>
            <person name="Krull N."/>
            <person name="Liu D.Y."/>
            <person name="Cavanagh H."/>
            <person name="Bos A."/>
            <person name="Gray C.A."/>
            <person name="Murphy B.T."/>
            <person name="Linington R.G."/>
            <person name="Eustaquio A.S."/>
        </authorList>
    </citation>
    <scope>NUCLEOTIDE SEQUENCE [LARGE SCALE GENOMIC DNA]</scope>
    <source>
        <strain evidence="3 4">RL17-351-BIE-A</strain>
    </source>
</reference>
<dbReference type="Proteomes" id="UP001629274">
    <property type="component" value="Unassembled WGS sequence"/>
</dbReference>
<keyword evidence="4" id="KW-1185">Reference proteome</keyword>
<proteinExistence type="predicted"/>
<feature type="coiled-coil region" evidence="1">
    <location>
        <begin position="137"/>
        <end position="199"/>
    </location>
</feature>
<accession>A0ABW9BJ21</accession>
<comment type="caution">
    <text evidence="3">The sequence shown here is derived from an EMBL/GenBank/DDBJ whole genome shotgun (WGS) entry which is preliminary data.</text>
</comment>
<dbReference type="InterPro" id="IPR021350">
    <property type="entry name" value="DUF2968"/>
</dbReference>
<sequence>MLPGAHASEAAGALGASDATAQLPLEQPVGSGPASLSATSVSSSKHTGGDVSTLTQLVQQARVTLLRSTVAGNYSASLSFFGDDLTYYVALLEQNTYWRVIATRNKKRAEAVYANFVTQTGSLAAVQTRRAELAAQEAATQRLIEQAQIKAQQLQADAEIAQTQRDEVATQQALAADQVKNLKAADQDARKKLSQIRHQVVGLQIASNFGLPPEHPARLRKTRKHAQHTKGATVATAQ</sequence>
<protein>
    <submittedName>
        <fullName evidence="3">DUF2968 domain-containing protein</fullName>
    </submittedName>
</protein>
<organism evidence="3 4">
    <name type="scientific">Paraburkholderia phytofirmans</name>
    <dbReference type="NCBI Taxonomy" id="261302"/>
    <lineage>
        <taxon>Bacteria</taxon>
        <taxon>Pseudomonadati</taxon>
        <taxon>Pseudomonadota</taxon>
        <taxon>Betaproteobacteria</taxon>
        <taxon>Burkholderiales</taxon>
        <taxon>Burkholderiaceae</taxon>
        <taxon>Paraburkholderia</taxon>
    </lineage>
</organism>
<feature type="region of interest" description="Disordered" evidence="2">
    <location>
        <begin position="24"/>
        <end position="49"/>
    </location>
</feature>
<name>A0ABW9BJ21_9BURK</name>
<keyword evidence="1" id="KW-0175">Coiled coil</keyword>